<dbReference type="GO" id="GO:0030688">
    <property type="term" value="C:preribosome, small subunit precursor"/>
    <property type="evidence" value="ECO:0007669"/>
    <property type="project" value="TreeGrafter"/>
</dbReference>
<evidence type="ECO:0000256" key="2">
    <source>
        <dbReference type="ARBA" id="ARBA00022723"/>
    </source>
</evidence>
<organism evidence="5 6">
    <name type="scientific">Caligus rogercresseyi</name>
    <name type="common">Sea louse</name>
    <dbReference type="NCBI Taxonomy" id="217165"/>
    <lineage>
        <taxon>Eukaryota</taxon>
        <taxon>Metazoa</taxon>
        <taxon>Ecdysozoa</taxon>
        <taxon>Arthropoda</taxon>
        <taxon>Crustacea</taxon>
        <taxon>Multicrustacea</taxon>
        <taxon>Hexanauplia</taxon>
        <taxon>Copepoda</taxon>
        <taxon>Siphonostomatoida</taxon>
        <taxon>Caligidae</taxon>
        <taxon>Caligus</taxon>
    </lineage>
</organism>
<reference evidence="6" key="1">
    <citation type="submission" date="2021-01" db="EMBL/GenBank/DDBJ databases">
        <title>Caligus Genome Assembly.</title>
        <authorList>
            <person name="Gallardo-Escarate C."/>
        </authorList>
    </citation>
    <scope>NUCLEOTIDE SEQUENCE [LARGE SCALE GENOMIC DNA]</scope>
</reference>
<evidence type="ECO:0000313" key="6">
    <source>
        <dbReference type="Proteomes" id="UP000595437"/>
    </source>
</evidence>
<keyword evidence="1" id="KW-0540">Nuclease</keyword>
<dbReference type="AlphaFoldDB" id="A0A7T8GM34"/>
<feature type="non-terminal residue" evidence="5">
    <location>
        <position position="75"/>
    </location>
</feature>
<dbReference type="InterPro" id="IPR039907">
    <property type="entry name" value="NOB1"/>
</dbReference>
<dbReference type="GO" id="GO:0046872">
    <property type="term" value="F:metal ion binding"/>
    <property type="evidence" value="ECO:0007669"/>
    <property type="project" value="UniProtKB-KW"/>
</dbReference>
<evidence type="ECO:0000313" key="5">
    <source>
        <dbReference type="EMBL" id="QQP32466.1"/>
    </source>
</evidence>
<dbReference type="Proteomes" id="UP000595437">
    <property type="component" value="Chromosome 20"/>
</dbReference>
<dbReference type="GO" id="GO:0016787">
    <property type="term" value="F:hydrolase activity"/>
    <property type="evidence" value="ECO:0007669"/>
    <property type="project" value="UniProtKB-KW"/>
</dbReference>
<protein>
    <submittedName>
        <fullName evidence="5">RNA-binding protein NOB1</fullName>
    </submittedName>
</protein>
<dbReference type="GO" id="GO:0016702">
    <property type="term" value="F:oxidoreductase activity, acting on single donors with incorporation of molecular oxygen, incorporation of two atoms of oxygen"/>
    <property type="evidence" value="ECO:0007669"/>
    <property type="project" value="InterPro"/>
</dbReference>
<keyword evidence="3" id="KW-0378">Hydrolase</keyword>
<evidence type="ECO:0000256" key="3">
    <source>
        <dbReference type="ARBA" id="ARBA00022801"/>
    </source>
</evidence>
<dbReference type="OrthoDB" id="446759at2759"/>
<dbReference type="PANTHER" id="PTHR12814">
    <property type="entry name" value="RNA-BINDING PROTEIN NOB1"/>
    <property type="match status" value="1"/>
</dbReference>
<sequence length="75" mass="8263">MTAPWGSSEPPKDIQFLIVDSGGFIRNAPLASLAENVISLHEVVDEIKDRSTKERLQVLPYELTLKTPSTEAIAK</sequence>
<keyword evidence="6" id="KW-1185">Reference proteome</keyword>
<gene>
    <name evidence="5" type="ORF">FKW44_024789</name>
</gene>
<dbReference type="GO" id="GO:0030490">
    <property type="term" value="P:maturation of SSU-rRNA"/>
    <property type="evidence" value="ECO:0007669"/>
    <property type="project" value="TreeGrafter"/>
</dbReference>
<feature type="domain" description="Lipoxygenase" evidence="4">
    <location>
        <begin position="1"/>
        <end position="75"/>
    </location>
</feature>
<accession>A0A7T8GM34</accession>
<keyword evidence="2" id="KW-0479">Metal-binding</keyword>
<evidence type="ECO:0000256" key="1">
    <source>
        <dbReference type="ARBA" id="ARBA00022722"/>
    </source>
</evidence>
<dbReference type="GO" id="GO:0004521">
    <property type="term" value="F:RNA endonuclease activity"/>
    <property type="evidence" value="ECO:0007669"/>
    <property type="project" value="TreeGrafter"/>
</dbReference>
<dbReference type="PANTHER" id="PTHR12814:SF2">
    <property type="entry name" value="RNA-BINDING PROTEIN NOB1"/>
    <property type="match status" value="1"/>
</dbReference>
<name>A0A7T8GM34_CALRO</name>
<dbReference type="Gene3D" id="3.40.50.1010">
    <property type="entry name" value="5'-nuclease"/>
    <property type="match status" value="1"/>
</dbReference>
<dbReference type="EMBL" id="CP045909">
    <property type="protein sequence ID" value="QQP32466.1"/>
    <property type="molecule type" value="Genomic_DNA"/>
</dbReference>
<proteinExistence type="predicted"/>
<dbReference type="InterPro" id="IPR013819">
    <property type="entry name" value="LipOase_C"/>
</dbReference>
<dbReference type="InterPro" id="IPR033411">
    <property type="entry name" value="Ribonuclease_PIN"/>
</dbReference>
<dbReference type="Pfam" id="PF17146">
    <property type="entry name" value="PIN_6"/>
    <property type="match status" value="1"/>
</dbReference>
<dbReference type="PROSITE" id="PS51393">
    <property type="entry name" value="LIPOXYGENASE_3"/>
    <property type="match status" value="1"/>
</dbReference>
<evidence type="ECO:0000259" key="4">
    <source>
        <dbReference type="PROSITE" id="PS51393"/>
    </source>
</evidence>